<dbReference type="InterPro" id="IPR014729">
    <property type="entry name" value="Rossmann-like_a/b/a_fold"/>
</dbReference>
<dbReference type="GO" id="GO:0032267">
    <property type="term" value="F:tRNA(Ile)-lysidine synthase activity"/>
    <property type="evidence" value="ECO:0007669"/>
    <property type="project" value="UniProtKB-EC"/>
</dbReference>
<dbReference type="InterPro" id="IPR012795">
    <property type="entry name" value="tRNA_Ile_lys_synt_N"/>
</dbReference>
<comment type="subcellular location">
    <subcellularLocation>
        <location evidence="1 8">Cytoplasm</location>
    </subcellularLocation>
</comment>
<keyword evidence="5 8" id="KW-0547">Nucleotide-binding</keyword>
<keyword evidence="4 8" id="KW-0819">tRNA processing</keyword>
<dbReference type="NCBIfam" id="TIGR02432">
    <property type="entry name" value="lysidine_TilS_N"/>
    <property type="match status" value="1"/>
</dbReference>
<dbReference type="Proteomes" id="UP000306552">
    <property type="component" value="Unassembled WGS sequence"/>
</dbReference>
<dbReference type="SUPFAM" id="SSF56037">
    <property type="entry name" value="PheT/TilS domain"/>
    <property type="match status" value="1"/>
</dbReference>
<dbReference type="GO" id="GO:0006400">
    <property type="term" value="P:tRNA modification"/>
    <property type="evidence" value="ECO:0007669"/>
    <property type="project" value="UniProtKB-UniRule"/>
</dbReference>
<evidence type="ECO:0000256" key="8">
    <source>
        <dbReference type="HAMAP-Rule" id="MF_01161"/>
    </source>
</evidence>
<comment type="caution">
    <text evidence="10">The sequence shown here is derived from an EMBL/GenBank/DDBJ whole genome shotgun (WGS) entry which is preliminary data.</text>
</comment>
<name>A0A4U5TTU5_9FLAO</name>
<dbReference type="Pfam" id="PF01171">
    <property type="entry name" value="ATP_bind_3"/>
    <property type="match status" value="1"/>
</dbReference>
<keyword evidence="3 8" id="KW-0436">Ligase</keyword>
<keyword evidence="6 8" id="KW-0067">ATP-binding</keyword>
<dbReference type="PANTHER" id="PTHR43033:SF1">
    <property type="entry name" value="TRNA(ILE)-LYSIDINE SYNTHASE-RELATED"/>
    <property type="match status" value="1"/>
</dbReference>
<evidence type="ECO:0000256" key="1">
    <source>
        <dbReference type="ARBA" id="ARBA00004496"/>
    </source>
</evidence>
<dbReference type="PANTHER" id="PTHR43033">
    <property type="entry name" value="TRNA(ILE)-LYSIDINE SYNTHASE-RELATED"/>
    <property type="match status" value="1"/>
</dbReference>
<dbReference type="SUPFAM" id="SSF52402">
    <property type="entry name" value="Adenine nucleotide alpha hydrolases-like"/>
    <property type="match status" value="1"/>
</dbReference>
<dbReference type="InterPro" id="IPR011063">
    <property type="entry name" value="TilS/TtcA_N"/>
</dbReference>
<reference evidence="10 11" key="1">
    <citation type="submission" date="2019-04" db="EMBL/GenBank/DDBJ databases">
        <title>Psychroflexus halotolerans sp. nov., isolated from a marine solar saltern.</title>
        <authorList>
            <person name="Feng X."/>
        </authorList>
    </citation>
    <scope>NUCLEOTIDE SEQUENCE [LARGE SCALE GENOMIC DNA]</scope>
    <source>
        <strain evidence="10 11">WDS2C27</strain>
    </source>
</reference>
<dbReference type="EMBL" id="SWMU01000002">
    <property type="protein sequence ID" value="TKS56708.1"/>
    <property type="molecule type" value="Genomic_DNA"/>
</dbReference>
<dbReference type="EC" id="6.3.4.19" evidence="8"/>
<proteinExistence type="inferred from homology"/>
<organism evidence="10 11">
    <name type="scientific">Mesohalobacter halotolerans</name>
    <dbReference type="NCBI Taxonomy" id="1883405"/>
    <lineage>
        <taxon>Bacteria</taxon>
        <taxon>Pseudomonadati</taxon>
        <taxon>Bacteroidota</taxon>
        <taxon>Flavobacteriia</taxon>
        <taxon>Flavobacteriales</taxon>
        <taxon>Flavobacteriaceae</taxon>
        <taxon>Mesohalobacter</taxon>
    </lineage>
</organism>
<gene>
    <name evidence="8 10" type="primary">tilS</name>
    <name evidence="10" type="ORF">FCN74_06665</name>
</gene>
<dbReference type="GO" id="GO:0005524">
    <property type="term" value="F:ATP binding"/>
    <property type="evidence" value="ECO:0007669"/>
    <property type="project" value="UniProtKB-UniRule"/>
</dbReference>
<protein>
    <recommendedName>
        <fullName evidence="8">tRNA(Ile)-lysidine synthase</fullName>
        <ecNumber evidence="8">6.3.4.19</ecNumber>
    </recommendedName>
    <alternativeName>
        <fullName evidence="8">tRNA(Ile)-2-lysyl-cytidine synthase</fullName>
    </alternativeName>
    <alternativeName>
        <fullName evidence="8">tRNA(Ile)-lysidine synthetase</fullName>
    </alternativeName>
</protein>
<evidence type="ECO:0000256" key="7">
    <source>
        <dbReference type="ARBA" id="ARBA00048539"/>
    </source>
</evidence>
<evidence type="ECO:0000256" key="5">
    <source>
        <dbReference type="ARBA" id="ARBA00022741"/>
    </source>
</evidence>
<dbReference type="InterPro" id="IPR012796">
    <property type="entry name" value="Lysidine-tRNA-synth_C"/>
</dbReference>
<dbReference type="OrthoDB" id="9807403at2"/>
<dbReference type="Pfam" id="PF11734">
    <property type="entry name" value="TilS_C"/>
    <property type="match status" value="1"/>
</dbReference>
<evidence type="ECO:0000256" key="2">
    <source>
        <dbReference type="ARBA" id="ARBA00022490"/>
    </source>
</evidence>
<dbReference type="Gene3D" id="3.40.50.620">
    <property type="entry name" value="HUPs"/>
    <property type="match status" value="1"/>
</dbReference>
<feature type="domain" description="Lysidine-tRNA(Ile) synthetase C-terminal" evidence="9">
    <location>
        <begin position="362"/>
        <end position="434"/>
    </location>
</feature>
<evidence type="ECO:0000313" key="11">
    <source>
        <dbReference type="Proteomes" id="UP000306552"/>
    </source>
</evidence>
<evidence type="ECO:0000259" key="9">
    <source>
        <dbReference type="SMART" id="SM00977"/>
    </source>
</evidence>
<comment type="similarity">
    <text evidence="8">Belongs to the tRNA(Ile)-lysidine synthase family.</text>
</comment>
<dbReference type="AlphaFoldDB" id="A0A4U5TTU5"/>
<dbReference type="RefSeq" id="WP_138931810.1">
    <property type="nucleotide sequence ID" value="NZ_SWMU01000002.1"/>
</dbReference>
<keyword evidence="2 8" id="KW-0963">Cytoplasm</keyword>
<comment type="catalytic activity">
    <reaction evidence="7 8">
        <text>cytidine(34) in tRNA(Ile2) + L-lysine + ATP = lysidine(34) in tRNA(Ile2) + AMP + diphosphate + H(+)</text>
        <dbReference type="Rhea" id="RHEA:43744"/>
        <dbReference type="Rhea" id="RHEA-COMP:10625"/>
        <dbReference type="Rhea" id="RHEA-COMP:10670"/>
        <dbReference type="ChEBI" id="CHEBI:15378"/>
        <dbReference type="ChEBI" id="CHEBI:30616"/>
        <dbReference type="ChEBI" id="CHEBI:32551"/>
        <dbReference type="ChEBI" id="CHEBI:33019"/>
        <dbReference type="ChEBI" id="CHEBI:82748"/>
        <dbReference type="ChEBI" id="CHEBI:83665"/>
        <dbReference type="ChEBI" id="CHEBI:456215"/>
        <dbReference type="EC" id="6.3.4.19"/>
    </reaction>
</comment>
<dbReference type="GO" id="GO:0005737">
    <property type="term" value="C:cytoplasm"/>
    <property type="evidence" value="ECO:0007669"/>
    <property type="project" value="UniProtKB-SubCell"/>
</dbReference>
<dbReference type="CDD" id="cd01992">
    <property type="entry name" value="TilS_N"/>
    <property type="match status" value="1"/>
</dbReference>
<keyword evidence="11" id="KW-1185">Reference proteome</keyword>
<sequence>MQDHFQKQIQYLVPGAENKRFLIAASGGLDSTVLIHLCNVLGMKFGICHVNFKLRGQDSDEDQRFLEDLAHRLNCPVFVLEKNAKVYANKHQLSTQEAARQIRYQWFKDCLDKENYDAVMTAHHADDDLETYLVNSFRGTGIRGLTGISQKRDSIIRPLLKFTRDEILTYANQLSIQWREDQSNASDHYLRNVIRHHLIPFFDKRQDDLHARFKTTQNNINRQKDLLDDYINMVFKQMVKATEETYRFDIKTLKTFPHPKNILIELLKDFGFTDWDSVYGLVTAQVGKYVTSSTHKLVKERGFLELFVLKNDEKKPITINLDKLPKTVSFAEGKLSFETVKNFDKATPNIAFISKDLLKSSLLLRPYERGDYFCPLGMQGRRKLSDFLKDEKLSTKDKSKIWVLCHNHNIIWVVNQRIDNRYKTTDNTTTCLKITYFK</sequence>
<evidence type="ECO:0000313" key="10">
    <source>
        <dbReference type="EMBL" id="TKS56708.1"/>
    </source>
</evidence>
<feature type="binding site" evidence="8">
    <location>
        <begin position="26"/>
        <end position="31"/>
    </location>
    <ligand>
        <name>ATP</name>
        <dbReference type="ChEBI" id="CHEBI:30616"/>
    </ligand>
</feature>
<evidence type="ECO:0000256" key="4">
    <source>
        <dbReference type="ARBA" id="ARBA00022694"/>
    </source>
</evidence>
<evidence type="ECO:0000256" key="6">
    <source>
        <dbReference type="ARBA" id="ARBA00022840"/>
    </source>
</evidence>
<dbReference type="HAMAP" id="MF_01161">
    <property type="entry name" value="tRNA_Ile_lys_synt"/>
    <property type="match status" value="1"/>
</dbReference>
<comment type="function">
    <text evidence="8">Ligates lysine onto the cytidine present at position 34 of the AUA codon-specific tRNA(Ile) that contains the anticodon CAU, in an ATP-dependent manner. Cytidine is converted to lysidine, thus changing the amino acid specificity of the tRNA from methionine to isoleucine.</text>
</comment>
<dbReference type="InterPro" id="IPR012094">
    <property type="entry name" value="tRNA_Ile_lys_synt"/>
</dbReference>
<comment type="domain">
    <text evidence="8">The N-terminal region contains the highly conserved SGGXDS motif, predicted to be a P-loop motif involved in ATP binding.</text>
</comment>
<dbReference type="NCBIfam" id="TIGR02433">
    <property type="entry name" value="lysidine_TilS_C"/>
    <property type="match status" value="1"/>
</dbReference>
<dbReference type="SMART" id="SM00977">
    <property type="entry name" value="TilS_C"/>
    <property type="match status" value="1"/>
</dbReference>
<accession>A0A4U5TTU5</accession>
<evidence type="ECO:0000256" key="3">
    <source>
        <dbReference type="ARBA" id="ARBA00022598"/>
    </source>
</evidence>